<dbReference type="AlphaFoldDB" id="A0A1D8KCR2"/>
<dbReference type="RefSeq" id="WP_070074264.1">
    <property type="nucleotide sequence ID" value="NZ_CP017449.1"/>
</dbReference>
<organism evidence="1 2">
    <name type="scientific">Acidihalobacter aeolianus</name>
    <dbReference type="NCBI Taxonomy" id="2792603"/>
    <lineage>
        <taxon>Bacteria</taxon>
        <taxon>Pseudomonadati</taxon>
        <taxon>Pseudomonadota</taxon>
        <taxon>Gammaproteobacteria</taxon>
        <taxon>Chromatiales</taxon>
        <taxon>Ectothiorhodospiraceae</taxon>
        <taxon>Acidihalobacter</taxon>
    </lineage>
</organism>
<protein>
    <submittedName>
        <fullName evidence="1">Uncharacterized protein</fullName>
    </submittedName>
</protein>
<keyword evidence="1" id="KW-0614">Plasmid</keyword>
<sequence length="255" mass="27735">MTPQAVLAELLDRVAAQQGNAVLLNADELAQWPAETVATLKAQKVITRARPAVSAVCPGCERECVMPVHTLADAGRTGAFIVCDKRSDISRVPVPDAQLEQWQASGDSIADLLAGLLSLQRPNMGNSLAGRWEVGVFRGKKHASHLVLLAGERLTLTMAGHSIALTEVLALEGNRFKVDKRRLTRLVDQPVAGAGDIESAEQRRERIKKRVNELKAHGVRAFLKTVADEEGLSISRIKQLIQDDDPAPKSKASYW</sequence>
<dbReference type="KEGG" id="aaeo:BJI67_15985"/>
<geneLocation type="plasmid" evidence="2">
    <name>papv6</name>
</geneLocation>
<dbReference type="Proteomes" id="UP000095342">
    <property type="component" value="Plasmid pAPV6"/>
</dbReference>
<name>A0A1D8KCR2_9GAMM</name>
<reference evidence="1 2" key="1">
    <citation type="submission" date="2016-09" db="EMBL/GenBank/DDBJ databases">
        <title>Acidihalobacter prosperus V6 (DSM14174).</title>
        <authorList>
            <person name="Khaleque H.N."/>
            <person name="Ramsay J.P."/>
            <person name="Murphy R.J.T."/>
            <person name="Kaksonen A.H."/>
            <person name="Boxall N.J."/>
            <person name="Watkin E.L.J."/>
        </authorList>
    </citation>
    <scope>NUCLEOTIDE SEQUENCE [LARGE SCALE GENOMIC DNA]</scope>
    <source>
        <strain evidence="1 2">V6</strain>
        <plasmid evidence="2">papv6</plasmid>
    </source>
</reference>
<proteinExistence type="predicted"/>
<accession>A0A1D8KCR2</accession>
<gene>
    <name evidence="1" type="ORF">BJI67_15985</name>
</gene>
<evidence type="ECO:0000313" key="2">
    <source>
        <dbReference type="Proteomes" id="UP000095342"/>
    </source>
</evidence>
<keyword evidence="2" id="KW-1185">Reference proteome</keyword>
<dbReference type="EMBL" id="CP017449">
    <property type="protein sequence ID" value="AOV18741.1"/>
    <property type="molecule type" value="Genomic_DNA"/>
</dbReference>
<evidence type="ECO:0000313" key="1">
    <source>
        <dbReference type="EMBL" id="AOV18741.1"/>
    </source>
</evidence>